<dbReference type="InterPro" id="IPR040836">
    <property type="entry name" value="SAVED"/>
</dbReference>
<gene>
    <name evidence="2" type="ORF">NN4_29750</name>
</gene>
<evidence type="ECO:0000313" key="3">
    <source>
        <dbReference type="Proteomes" id="UP000321424"/>
    </source>
</evidence>
<evidence type="ECO:0000313" key="2">
    <source>
        <dbReference type="EMBL" id="GEM38456.1"/>
    </source>
</evidence>
<dbReference type="RefSeq" id="WP_186818421.1">
    <property type="nucleotide sequence ID" value="NZ_BJXA01000016.1"/>
</dbReference>
<sequence length="355" mass="38172">MSFHPRAPQLTILGTSPPTISHGHQALQDGTIAATVGGIIAGGFGVEAAKSFVTTDEGGRWYFVAATLIGIAVISLGTLLRQHTGRRTRVAIVITAPDAARGLTGAAQLDQQAERYAQRTCTVALKTAIPTTDGQRPTRPLIEALADETLSAITLAERLTPDATQFHLIPTMPLHAGFWFGTRLGSAHARDIRIHQTLRGNGTNTHFDAISLRTSTTATRTPLTIEQLHHFTAGEPTHAALALDLENRGATFDSDVNTICVQQRISIVLTLRNSTHQLNNNPETFEAAVAQISHAWRNAGLTPTARSGRHTIFLSGALSIAIALGARLAAAEHGRWQAFTFNRDTATYEQLPTWP</sequence>
<protein>
    <recommendedName>
        <fullName evidence="4">SMODS-associated and fused to various effectors domain-containing protein</fullName>
    </recommendedName>
</protein>
<keyword evidence="1" id="KW-1133">Transmembrane helix</keyword>
<name>A0A511MF25_9NOCA</name>
<keyword evidence="1" id="KW-0812">Transmembrane</keyword>
<comment type="caution">
    <text evidence="2">The sequence shown here is derived from an EMBL/GenBank/DDBJ whole genome shotgun (WGS) entry which is preliminary data.</text>
</comment>
<keyword evidence="1" id="KW-0472">Membrane</keyword>
<accession>A0A511MF25</accession>
<organism evidence="2 3">
    <name type="scientific">Nocardia ninae NBRC 108245</name>
    <dbReference type="NCBI Taxonomy" id="1210091"/>
    <lineage>
        <taxon>Bacteria</taxon>
        <taxon>Bacillati</taxon>
        <taxon>Actinomycetota</taxon>
        <taxon>Actinomycetes</taxon>
        <taxon>Mycobacteriales</taxon>
        <taxon>Nocardiaceae</taxon>
        <taxon>Nocardia</taxon>
    </lineage>
</organism>
<dbReference type="Proteomes" id="UP000321424">
    <property type="component" value="Unassembled WGS sequence"/>
</dbReference>
<evidence type="ECO:0008006" key="4">
    <source>
        <dbReference type="Google" id="ProtNLM"/>
    </source>
</evidence>
<keyword evidence="3" id="KW-1185">Reference proteome</keyword>
<dbReference type="EMBL" id="BJXA01000016">
    <property type="protein sequence ID" value="GEM38456.1"/>
    <property type="molecule type" value="Genomic_DNA"/>
</dbReference>
<evidence type="ECO:0000256" key="1">
    <source>
        <dbReference type="SAM" id="Phobius"/>
    </source>
</evidence>
<reference evidence="2 3" key="1">
    <citation type="submission" date="2019-07" db="EMBL/GenBank/DDBJ databases">
        <title>Whole genome shotgun sequence of Nocardia ninae NBRC 108245.</title>
        <authorList>
            <person name="Hosoyama A."/>
            <person name="Uohara A."/>
            <person name="Ohji S."/>
            <person name="Ichikawa N."/>
        </authorList>
    </citation>
    <scope>NUCLEOTIDE SEQUENCE [LARGE SCALE GENOMIC DNA]</scope>
    <source>
        <strain evidence="2 3">NBRC 108245</strain>
    </source>
</reference>
<dbReference type="AlphaFoldDB" id="A0A511MF25"/>
<feature type="transmembrane region" description="Helical" evidence="1">
    <location>
        <begin position="61"/>
        <end position="80"/>
    </location>
</feature>
<proteinExistence type="predicted"/>
<dbReference type="NCBIfam" id="NF033611">
    <property type="entry name" value="SAVED"/>
    <property type="match status" value="1"/>
</dbReference>